<feature type="region of interest" description="Disordered" evidence="1">
    <location>
        <begin position="84"/>
        <end position="130"/>
    </location>
</feature>
<name>A0A4R2RHF0_9RHOB</name>
<evidence type="ECO:0008006" key="4">
    <source>
        <dbReference type="Google" id="ProtNLM"/>
    </source>
</evidence>
<protein>
    <recommendedName>
        <fullName evidence="4">DUF4177 domain-containing protein</fullName>
    </recommendedName>
</protein>
<keyword evidence="3" id="KW-1185">Reference proteome</keyword>
<dbReference type="Proteomes" id="UP000295050">
    <property type="component" value="Unassembled WGS sequence"/>
</dbReference>
<dbReference type="EMBL" id="SLXU01000002">
    <property type="protein sequence ID" value="TCP62413.1"/>
    <property type="molecule type" value="Genomic_DNA"/>
</dbReference>
<gene>
    <name evidence="2" type="ORF">EV663_102260</name>
</gene>
<dbReference type="AlphaFoldDB" id="A0A4R2RHF0"/>
<sequence length="130" mass="14366">MTGVAHHEYRVLPAPTRGLRARGVKGAEDRFAHALSSLMNDMAREGWEYLRAETLPCEERQGLTGKTTVFRNLLVFRRLRNDPDDDATLLTEATTARRGPRDPEDMAEIAAQSLHPELGTDAPGLAGEGR</sequence>
<proteinExistence type="predicted"/>
<dbReference type="RefSeq" id="WP_207904397.1">
    <property type="nucleotide sequence ID" value="NZ_SLXU01000002.1"/>
</dbReference>
<accession>A0A4R2RHF0</accession>
<evidence type="ECO:0000256" key="1">
    <source>
        <dbReference type="SAM" id="MobiDB-lite"/>
    </source>
</evidence>
<evidence type="ECO:0000313" key="3">
    <source>
        <dbReference type="Proteomes" id="UP000295050"/>
    </source>
</evidence>
<reference evidence="2 3" key="1">
    <citation type="submission" date="2019-03" db="EMBL/GenBank/DDBJ databases">
        <title>Genomic Encyclopedia of Type Strains, Phase IV (KMG-IV): sequencing the most valuable type-strain genomes for metagenomic binning, comparative biology and taxonomic classification.</title>
        <authorList>
            <person name="Goeker M."/>
        </authorList>
    </citation>
    <scope>NUCLEOTIDE SEQUENCE [LARGE SCALE GENOMIC DNA]</scope>
    <source>
        <strain evidence="2 3">DSM 24766</strain>
    </source>
</reference>
<organism evidence="2 3">
    <name type="scientific">Rhodovulum bhavnagarense</name>
    <dbReference type="NCBI Taxonomy" id="992286"/>
    <lineage>
        <taxon>Bacteria</taxon>
        <taxon>Pseudomonadati</taxon>
        <taxon>Pseudomonadota</taxon>
        <taxon>Alphaproteobacteria</taxon>
        <taxon>Rhodobacterales</taxon>
        <taxon>Paracoccaceae</taxon>
        <taxon>Rhodovulum</taxon>
    </lineage>
</organism>
<evidence type="ECO:0000313" key="2">
    <source>
        <dbReference type="EMBL" id="TCP62413.1"/>
    </source>
</evidence>
<comment type="caution">
    <text evidence="2">The sequence shown here is derived from an EMBL/GenBank/DDBJ whole genome shotgun (WGS) entry which is preliminary data.</text>
</comment>